<feature type="transmembrane region" description="Helical" evidence="9">
    <location>
        <begin position="138"/>
        <end position="161"/>
    </location>
</feature>
<evidence type="ECO:0000256" key="2">
    <source>
        <dbReference type="ARBA" id="ARBA00005887"/>
    </source>
</evidence>
<dbReference type="GO" id="GO:0008519">
    <property type="term" value="F:ammonium channel activity"/>
    <property type="evidence" value="ECO:0007669"/>
    <property type="project" value="InterPro"/>
</dbReference>
<comment type="caution">
    <text evidence="11">The sequence shown here is derived from an EMBL/GenBank/DDBJ whole genome shotgun (WGS) entry which is preliminary data.</text>
</comment>
<evidence type="ECO:0000256" key="4">
    <source>
        <dbReference type="ARBA" id="ARBA00022692"/>
    </source>
</evidence>
<dbReference type="Gene3D" id="1.10.3430.10">
    <property type="entry name" value="Ammonium transporter AmtB like domains"/>
    <property type="match status" value="1"/>
</dbReference>
<dbReference type="PROSITE" id="PS01219">
    <property type="entry name" value="AMMONIUM_TRANSP"/>
    <property type="match status" value="1"/>
</dbReference>
<dbReference type="GO" id="GO:0097272">
    <property type="term" value="P:ammonium homeostasis"/>
    <property type="evidence" value="ECO:0007669"/>
    <property type="project" value="TreeGrafter"/>
</dbReference>
<comment type="similarity">
    <text evidence="2">Belongs to the ammonia transporter channel (TC 1.A.11.2) family.</text>
</comment>
<accession>A0AAN7QI56</accession>
<evidence type="ECO:0000313" key="12">
    <source>
        <dbReference type="Proteomes" id="UP001353858"/>
    </source>
</evidence>
<evidence type="ECO:0000259" key="10">
    <source>
        <dbReference type="Pfam" id="PF00909"/>
    </source>
</evidence>
<name>A0AAN7QI56_9COLE</name>
<evidence type="ECO:0000256" key="7">
    <source>
        <dbReference type="ARBA" id="ARBA00023177"/>
    </source>
</evidence>
<feature type="transmembrane region" description="Helical" evidence="9">
    <location>
        <begin position="68"/>
        <end position="90"/>
    </location>
</feature>
<evidence type="ECO:0000313" key="11">
    <source>
        <dbReference type="EMBL" id="KAK4879003.1"/>
    </source>
</evidence>
<dbReference type="SUPFAM" id="SSF111352">
    <property type="entry name" value="Ammonium transporter"/>
    <property type="match status" value="1"/>
</dbReference>
<keyword evidence="7" id="KW-0924">Ammonia transport</keyword>
<feature type="transmembrane region" description="Helical" evidence="9">
    <location>
        <begin position="34"/>
        <end position="56"/>
    </location>
</feature>
<keyword evidence="4 9" id="KW-0812">Transmembrane</keyword>
<evidence type="ECO:0000256" key="6">
    <source>
        <dbReference type="ARBA" id="ARBA00023136"/>
    </source>
</evidence>
<feature type="transmembrane region" description="Helical" evidence="9">
    <location>
        <begin position="258"/>
        <end position="277"/>
    </location>
</feature>
<keyword evidence="6 9" id="KW-0472">Membrane</keyword>
<gene>
    <name evidence="11" type="ORF">RN001_007149</name>
</gene>
<protein>
    <recommendedName>
        <fullName evidence="10">Ammonium transporter AmtB-like domain-containing protein</fullName>
    </recommendedName>
</protein>
<feature type="region of interest" description="Disordered" evidence="8">
    <location>
        <begin position="453"/>
        <end position="483"/>
    </location>
</feature>
<evidence type="ECO:0000256" key="9">
    <source>
        <dbReference type="SAM" id="Phobius"/>
    </source>
</evidence>
<feature type="domain" description="Ammonium transporter AmtB-like" evidence="10">
    <location>
        <begin position="36"/>
        <end position="416"/>
    </location>
</feature>
<proteinExistence type="inferred from homology"/>
<dbReference type="PANTHER" id="PTHR11730:SF6">
    <property type="entry name" value="AMMONIUM TRANSPORTER"/>
    <property type="match status" value="1"/>
</dbReference>
<dbReference type="EMBL" id="JARPUR010000003">
    <property type="protein sequence ID" value="KAK4879003.1"/>
    <property type="molecule type" value="Genomic_DNA"/>
</dbReference>
<feature type="transmembrane region" description="Helical" evidence="9">
    <location>
        <begin position="348"/>
        <end position="365"/>
    </location>
</feature>
<feature type="transmembrane region" description="Helical" evidence="9">
    <location>
        <begin position="316"/>
        <end position="336"/>
    </location>
</feature>
<evidence type="ECO:0000256" key="3">
    <source>
        <dbReference type="ARBA" id="ARBA00022448"/>
    </source>
</evidence>
<sequence length="564" mass="62906">MSYSNFTNATDYEDTTVILDKALSITPRNVEHSVFVYTGLVLMVRAGFVLVQIASIPSSNVFLIIYQNIIDIALSIASFGSVGYVIAFGDDIKGIIGYKRFFSFVSPTEIHNAIIGFSASLITMGIITTILCGRVNTLGYCLVIFVLSGLVQPAVIHWVWHSDGWLYSKEFLSTDVSFRDYSGGLIVHVFGGTVSLIAALFFGRRLMLLSNISELSIGVESPGSSFVGYIFIIVGLMGFSITSFSYEKKHFVEGFSGIVVLNNISGMCGGILVVIFLQHVIRQEAINYWNVLRCIQGGVAGIVAISPGVNVYTPEIAFGAAAVSSLAFYYVSLCIYRKTSIEDYCNVIAIHLVCGIIGLFFLPLVDNSEYFTSQSFNYRLVHSLWQLVSTLTVFFLLVVVCTNLFYGLLLCKYMRNELEQNDHERGLLAIENQERDKSFLDRLFVTTRFSPYVEPGPSSRDPTRIKTKEKHAPTKDENAKKTNEALTSVSNRKLRYAYTIAISDSSFIEEKHFHCGDHAPKLNEVKTPNKMPSCYNLHRTSKSSNLCYDHCVMKTNCFEHNVEC</sequence>
<organism evidence="11 12">
    <name type="scientific">Aquatica leii</name>
    <dbReference type="NCBI Taxonomy" id="1421715"/>
    <lineage>
        <taxon>Eukaryota</taxon>
        <taxon>Metazoa</taxon>
        <taxon>Ecdysozoa</taxon>
        <taxon>Arthropoda</taxon>
        <taxon>Hexapoda</taxon>
        <taxon>Insecta</taxon>
        <taxon>Pterygota</taxon>
        <taxon>Neoptera</taxon>
        <taxon>Endopterygota</taxon>
        <taxon>Coleoptera</taxon>
        <taxon>Polyphaga</taxon>
        <taxon>Elateriformia</taxon>
        <taxon>Elateroidea</taxon>
        <taxon>Lampyridae</taxon>
        <taxon>Luciolinae</taxon>
        <taxon>Aquatica</taxon>
    </lineage>
</organism>
<dbReference type="InterPro" id="IPR024041">
    <property type="entry name" value="NH4_transpt_AmtB-like_dom"/>
</dbReference>
<keyword evidence="5 9" id="KW-1133">Transmembrane helix</keyword>
<dbReference type="Pfam" id="PF00909">
    <property type="entry name" value="Ammonium_transp"/>
    <property type="match status" value="1"/>
</dbReference>
<evidence type="ECO:0000256" key="1">
    <source>
        <dbReference type="ARBA" id="ARBA00004141"/>
    </source>
</evidence>
<feature type="transmembrane region" description="Helical" evidence="9">
    <location>
        <begin position="289"/>
        <end position="310"/>
    </location>
</feature>
<dbReference type="GO" id="GO:0005886">
    <property type="term" value="C:plasma membrane"/>
    <property type="evidence" value="ECO:0007669"/>
    <property type="project" value="TreeGrafter"/>
</dbReference>
<dbReference type="PANTHER" id="PTHR11730">
    <property type="entry name" value="AMMONIUM TRANSPORTER"/>
    <property type="match status" value="1"/>
</dbReference>
<feature type="transmembrane region" description="Helical" evidence="9">
    <location>
        <begin position="223"/>
        <end position="246"/>
    </location>
</feature>
<dbReference type="AlphaFoldDB" id="A0AAN7QI56"/>
<comment type="subcellular location">
    <subcellularLocation>
        <location evidence="1">Membrane</location>
        <topology evidence="1">Multi-pass membrane protein</topology>
    </subcellularLocation>
</comment>
<evidence type="ECO:0000256" key="5">
    <source>
        <dbReference type="ARBA" id="ARBA00022989"/>
    </source>
</evidence>
<feature type="transmembrane region" description="Helical" evidence="9">
    <location>
        <begin position="181"/>
        <end position="202"/>
    </location>
</feature>
<feature type="transmembrane region" description="Helical" evidence="9">
    <location>
        <begin position="385"/>
        <end position="409"/>
    </location>
</feature>
<reference evidence="12" key="1">
    <citation type="submission" date="2023-01" db="EMBL/GenBank/DDBJ databases">
        <title>Key to firefly adult light organ development and bioluminescence: homeobox transcription factors regulate luciferase expression and transportation to peroxisome.</title>
        <authorList>
            <person name="Fu X."/>
        </authorList>
    </citation>
    <scope>NUCLEOTIDE SEQUENCE [LARGE SCALE GENOMIC DNA]</scope>
</reference>
<feature type="compositionally biased region" description="Basic and acidic residues" evidence="8">
    <location>
        <begin position="461"/>
        <end position="483"/>
    </location>
</feature>
<keyword evidence="3" id="KW-0813">Transport</keyword>
<feature type="transmembrane region" description="Helical" evidence="9">
    <location>
        <begin position="110"/>
        <end position="131"/>
    </location>
</feature>
<evidence type="ECO:0000256" key="8">
    <source>
        <dbReference type="SAM" id="MobiDB-lite"/>
    </source>
</evidence>
<dbReference type="InterPro" id="IPR029020">
    <property type="entry name" value="Ammonium/urea_transptr"/>
</dbReference>
<dbReference type="Proteomes" id="UP001353858">
    <property type="component" value="Unassembled WGS sequence"/>
</dbReference>
<dbReference type="InterPro" id="IPR018047">
    <property type="entry name" value="Ammonium_transpt_CS"/>
</dbReference>
<keyword evidence="12" id="KW-1185">Reference proteome</keyword>